<keyword evidence="1" id="KW-0812">Transmembrane</keyword>
<dbReference type="CDD" id="cd00038">
    <property type="entry name" value="CAP_ED"/>
    <property type="match status" value="1"/>
</dbReference>
<comment type="caution">
    <text evidence="3">The sequence shown here is derived from an EMBL/GenBank/DDBJ whole genome shotgun (WGS) entry which is preliminary data.</text>
</comment>
<evidence type="ECO:0000313" key="4">
    <source>
        <dbReference type="Proteomes" id="UP000762676"/>
    </source>
</evidence>
<feature type="transmembrane region" description="Helical" evidence="1">
    <location>
        <begin position="92"/>
        <end position="113"/>
    </location>
</feature>
<evidence type="ECO:0000313" key="3">
    <source>
        <dbReference type="EMBL" id="GFS25801.1"/>
    </source>
</evidence>
<dbReference type="InterPro" id="IPR000595">
    <property type="entry name" value="cNMP-bd_dom"/>
</dbReference>
<dbReference type="PROSITE" id="PS50042">
    <property type="entry name" value="CNMP_BINDING_3"/>
    <property type="match status" value="1"/>
</dbReference>
<gene>
    <name evidence="3" type="ORF">ElyMa_003450900</name>
</gene>
<organism evidence="3 4">
    <name type="scientific">Elysia marginata</name>
    <dbReference type="NCBI Taxonomy" id="1093978"/>
    <lineage>
        <taxon>Eukaryota</taxon>
        <taxon>Metazoa</taxon>
        <taxon>Spiralia</taxon>
        <taxon>Lophotrochozoa</taxon>
        <taxon>Mollusca</taxon>
        <taxon>Gastropoda</taxon>
        <taxon>Heterobranchia</taxon>
        <taxon>Euthyneura</taxon>
        <taxon>Panpulmonata</taxon>
        <taxon>Sacoglossa</taxon>
        <taxon>Placobranchoidea</taxon>
        <taxon>Plakobranchidae</taxon>
        <taxon>Elysia</taxon>
    </lineage>
</organism>
<dbReference type="Proteomes" id="UP000762676">
    <property type="component" value="Unassembled WGS sequence"/>
</dbReference>
<sequence length="115" mass="12582">MVLEKGEAFAKPVAYLTKGQTFGELAIINRSKRQSSIIAREESQFLTISIDDYHDIFMAGGVKTMTDPDHDEFLNISIKNTSVHLNLKQKKITSASVVVIVVVVVVVVVVALAPP</sequence>
<dbReference type="SUPFAM" id="SSF51206">
    <property type="entry name" value="cAMP-binding domain-like"/>
    <property type="match status" value="1"/>
</dbReference>
<dbReference type="PANTHER" id="PTHR23011:SF28">
    <property type="entry name" value="CYCLIC NUCLEOTIDE-BINDING DOMAIN CONTAINING PROTEIN"/>
    <property type="match status" value="1"/>
</dbReference>
<protein>
    <submittedName>
        <fullName evidence="3">Cyclic nucleotide-binding domain-containing protein 2-like</fullName>
    </submittedName>
</protein>
<dbReference type="Gene3D" id="2.60.120.10">
    <property type="entry name" value="Jelly Rolls"/>
    <property type="match status" value="1"/>
</dbReference>
<reference evidence="3 4" key="1">
    <citation type="journal article" date="2021" name="Elife">
        <title>Chloroplast acquisition without the gene transfer in kleptoplastic sea slugs, Plakobranchus ocellatus.</title>
        <authorList>
            <person name="Maeda T."/>
            <person name="Takahashi S."/>
            <person name="Yoshida T."/>
            <person name="Shimamura S."/>
            <person name="Takaki Y."/>
            <person name="Nagai Y."/>
            <person name="Toyoda A."/>
            <person name="Suzuki Y."/>
            <person name="Arimoto A."/>
            <person name="Ishii H."/>
            <person name="Satoh N."/>
            <person name="Nishiyama T."/>
            <person name="Hasebe M."/>
            <person name="Maruyama T."/>
            <person name="Minagawa J."/>
            <person name="Obokata J."/>
            <person name="Shigenobu S."/>
        </authorList>
    </citation>
    <scope>NUCLEOTIDE SEQUENCE [LARGE SCALE GENOMIC DNA]</scope>
</reference>
<evidence type="ECO:0000256" key="1">
    <source>
        <dbReference type="SAM" id="Phobius"/>
    </source>
</evidence>
<keyword evidence="1" id="KW-0472">Membrane</keyword>
<dbReference type="EMBL" id="BMAT01007073">
    <property type="protein sequence ID" value="GFS25801.1"/>
    <property type="molecule type" value="Genomic_DNA"/>
</dbReference>
<name>A0AAV4JTY5_9GAST</name>
<dbReference type="Pfam" id="PF00027">
    <property type="entry name" value="cNMP_binding"/>
    <property type="match status" value="1"/>
</dbReference>
<keyword evidence="1" id="KW-1133">Transmembrane helix</keyword>
<evidence type="ECO:0000259" key="2">
    <source>
        <dbReference type="PROSITE" id="PS50042"/>
    </source>
</evidence>
<dbReference type="PANTHER" id="PTHR23011">
    <property type="entry name" value="CYCLIC NUCLEOTIDE-BINDING DOMAIN CONTAINING PROTEIN"/>
    <property type="match status" value="1"/>
</dbReference>
<feature type="domain" description="Cyclic nucleotide-binding" evidence="2">
    <location>
        <begin position="1"/>
        <end position="58"/>
    </location>
</feature>
<dbReference type="InterPro" id="IPR018490">
    <property type="entry name" value="cNMP-bd_dom_sf"/>
</dbReference>
<dbReference type="InterPro" id="IPR014710">
    <property type="entry name" value="RmlC-like_jellyroll"/>
</dbReference>
<keyword evidence="4" id="KW-1185">Reference proteome</keyword>
<proteinExistence type="predicted"/>
<dbReference type="AlphaFoldDB" id="A0AAV4JTY5"/>
<accession>A0AAV4JTY5</accession>